<feature type="compositionally biased region" description="Low complexity" evidence="1">
    <location>
        <begin position="65"/>
        <end position="75"/>
    </location>
</feature>
<evidence type="ECO:0000313" key="3">
    <source>
        <dbReference type="EMBL" id="QJC22534.1"/>
    </source>
</evidence>
<reference evidence="3 4" key="1">
    <citation type="submission" date="2020-03" db="EMBL/GenBank/DDBJ databases">
        <title>Complete genome of Arcanobacterium buesumensis sp. nov. strain 2701.</title>
        <authorList>
            <person name="Borowiak M."/>
            <person name="Alssahen M."/>
            <person name="Laemmler C."/>
            <person name="Malorny B."/>
            <person name="Hassan A."/>
            <person name="Prenger-Berninghoff E."/>
            <person name="Ploetz M."/>
            <person name="Abdulmawjood A."/>
        </authorList>
    </citation>
    <scope>NUCLEOTIDE SEQUENCE [LARGE SCALE GENOMIC DNA]</scope>
    <source>
        <strain evidence="3 4">2701</strain>
    </source>
</reference>
<feature type="compositionally biased region" description="Polar residues" evidence="1">
    <location>
        <begin position="103"/>
        <end position="114"/>
    </location>
</feature>
<feature type="transmembrane region" description="Helical" evidence="2">
    <location>
        <begin position="182"/>
        <end position="203"/>
    </location>
</feature>
<keyword evidence="2" id="KW-1133">Transmembrane helix</keyword>
<proteinExistence type="predicted"/>
<keyword evidence="2" id="KW-0812">Transmembrane</keyword>
<sequence length="351" mass="38139">MTTPNDPYNTANPRPFDDDDILEPIVENTERPLPEPTLEHVLGDTVETDDAPDFGEPAPFPPATTPAWDTPSATASIEHENADFDLTTAPQAMPESNPPSPTEPVSDSHPNPTLGTLLGESAPTPLTPAVPAKESHNEVVSPNRTSVMDVAAEEAVFAEPREEWSTDPGELSAIPEAPKGRGWLHVGGFFLTFFLLPIAWYLISDAGARFYLVDNNPWQAKSFAFFPFLELLSGLFVIAMIWLTARATSLGAQFWGAIVTLCGLVALIVPTYAQQGIAWLDAHIGSYNAFTGNVIHHIELDFGTGRVAIYGFLLFMTGIAAHAARRRGQVYATAITRREFLLPNDSAESEK</sequence>
<evidence type="ECO:0000256" key="2">
    <source>
        <dbReference type="SAM" id="Phobius"/>
    </source>
</evidence>
<feature type="transmembrane region" description="Helical" evidence="2">
    <location>
        <begin position="223"/>
        <end position="242"/>
    </location>
</feature>
<dbReference type="RefSeq" id="WP_168918456.1">
    <property type="nucleotide sequence ID" value="NZ_CP050804.1"/>
</dbReference>
<protein>
    <submittedName>
        <fullName evidence="3">YihY/virulence factor BrkB family protein</fullName>
    </submittedName>
</protein>
<evidence type="ECO:0000313" key="4">
    <source>
        <dbReference type="Proteomes" id="UP000502298"/>
    </source>
</evidence>
<keyword evidence="2" id="KW-0472">Membrane</keyword>
<organism evidence="3 4">
    <name type="scientific">Arcanobacterium buesumense</name>
    <dbReference type="NCBI Taxonomy" id="2722751"/>
    <lineage>
        <taxon>Bacteria</taxon>
        <taxon>Bacillati</taxon>
        <taxon>Actinomycetota</taxon>
        <taxon>Actinomycetes</taxon>
        <taxon>Actinomycetales</taxon>
        <taxon>Actinomycetaceae</taxon>
        <taxon>Arcanobacterium</taxon>
    </lineage>
</organism>
<feature type="transmembrane region" description="Helical" evidence="2">
    <location>
        <begin position="307"/>
        <end position="324"/>
    </location>
</feature>
<feature type="compositionally biased region" description="Basic and acidic residues" evidence="1">
    <location>
        <begin position="28"/>
        <end position="42"/>
    </location>
</feature>
<feature type="transmembrane region" description="Helical" evidence="2">
    <location>
        <begin position="254"/>
        <end position="273"/>
    </location>
</feature>
<gene>
    <name evidence="3" type="ORF">HC352_08480</name>
</gene>
<dbReference type="EMBL" id="CP050804">
    <property type="protein sequence ID" value="QJC22534.1"/>
    <property type="molecule type" value="Genomic_DNA"/>
</dbReference>
<dbReference type="Proteomes" id="UP000502298">
    <property type="component" value="Chromosome"/>
</dbReference>
<evidence type="ECO:0000256" key="1">
    <source>
        <dbReference type="SAM" id="MobiDB-lite"/>
    </source>
</evidence>
<name>A0A6H2EN93_9ACTO</name>
<accession>A0A6H2EN93</accession>
<feature type="compositionally biased region" description="Polar residues" evidence="1">
    <location>
        <begin position="1"/>
        <end position="12"/>
    </location>
</feature>
<dbReference type="KEGG" id="arca:HC352_08480"/>
<dbReference type="AlphaFoldDB" id="A0A6H2EN93"/>
<feature type="region of interest" description="Disordered" evidence="1">
    <location>
        <begin position="1"/>
        <end position="144"/>
    </location>
</feature>
<keyword evidence="4" id="KW-1185">Reference proteome</keyword>